<evidence type="ECO:0000313" key="4">
    <source>
        <dbReference type="Proteomes" id="UP001583186"/>
    </source>
</evidence>
<dbReference type="SUPFAM" id="SSF46565">
    <property type="entry name" value="Chaperone J-domain"/>
    <property type="match status" value="1"/>
</dbReference>
<reference evidence="3 4" key="1">
    <citation type="journal article" date="2024" name="IMA Fungus">
        <title>IMA Genome - F19 : A genome assembly and annotation guide to empower mycologists, including annotated draft genome sequences of Ceratocystis pirilliformis, Diaporthe australafricana, Fusarium ophioides, Paecilomyces lecythidis, and Sporothrix stenoceras.</title>
        <authorList>
            <person name="Aylward J."/>
            <person name="Wilson A.M."/>
            <person name="Visagie C.M."/>
            <person name="Spraker J."/>
            <person name="Barnes I."/>
            <person name="Buitendag C."/>
            <person name="Ceriani C."/>
            <person name="Del Mar Angel L."/>
            <person name="du Plessis D."/>
            <person name="Fuchs T."/>
            <person name="Gasser K."/>
            <person name="Kramer D."/>
            <person name="Li W."/>
            <person name="Munsamy K."/>
            <person name="Piso A."/>
            <person name="Price J.L."/>
            <person name="Sonnekus B."/>
            <person name="Thomas C."/>
            <person name="van der Nest A."/>
            <person name="van Dijk A."/>
            <person name="van Heerden A."/>
            <person name="van Vuuren N."/>
            <person name="Yilmaz N."/>
            <person name="Duong T.A."/>
            <person name="van der Merwe N.A."/>
            <person name="Wingfield M.J."/>
            <person name="Wingfield B.D."/>
        </authorList>
    </citation>
    <scope>NUCLEOTIDE SEQUENCE [LARGE SCALE GENOMIC DNA]</scope>
    <source>
        <strain evidence="3 4">CMW 5346</strain>
    </source>
</reference>
<feature type="domain" description="J" evidence="2">
    <location>
        <begin position="8"/>
        <end position="74"/>
    </location>
</feature>
<protein>
    <recommendedName>
        <fullName evidence="2">J domain-containing protein</fullName>
    </recommendedName>
</protein>
<sequence>MEYTAADDYYGILQVTPLACKEVVKAAYKALALLRHPDQNRDDDTDATRQFQLLSEAHEILSDDLRREAYDRDVYPAVRARQGQAWAPQPPPFSGPTQMPTAGSSPRARPQPSPRKPPPPQQQPQYGYQQPSRPRQPSTPRTTTRPDSPRPQEPTFYQESPRKPRPPPRQSSWQESYQNPPHYPEQFYQQYRPPTPEPPEGLFQKLKVYNSDIKKLNNMRRTLSDKMNEAGWAHNTFQNLQLPNFQLFNPPAHVPRDCQLHDATIRWLRRRAGSRDTMERTWMLQQMLKLEAEGAVMVAQYSDFYYAKEAALRECEQMRDIYLRPQNDPPPPPPPPQADTGYFSGYPPDTWL</sequence>
<dbReference type="PROSITE" id="PS00636">
    <property type="entry name" value="DNAJ_1"/>
    <property type="match status" value="1"/>
</dbReference>
<feature type="compositionally biased region" description="Polar residues" evidence="1">
    <location>
        <begin position="170"/>
        <end position="179"/>
    </location>
</feature>
<dbReference type="PANTHER" id="PTHR43948:SF10">
    <property type="entry name" value="MRJ, ISOFORM E"/>
    <property type="match status" value="1"/>
</dbReference>
<dbReference type="InterPro" id="IPR001623">
    <property type="entry name" value="DnaJ_domain"/>
</dbReference>
<feature type="compositionally biased region" description="Pro residues" evidence="1">
    <location>
        <begin position="327"/>
        <end position="337"/>
    </location>
</feature>
<dbReference type="PROSITE" id="PS50076">
    <property type="entry name" value="DNAJ_2"/>
    <property type="match status" value="1"/>
</dbReference>
<dbReference type="InterPro" id="IPR018253">
    <property type="entry name" value="DnaJ_domain_CS"/>
</dbReference>
<proteinExistence type="predicted"/>
<feature type="region of interest" description="Disordered" evidence="1">
    <location>
        <begin position="81"/>
        <end position="202"/>
    </location>
</feature>
<dbReference type="Gene3D" id="1.10.287.110">
    <property type="entry name" value="DnaJ domain"/>
    <property type="match status" value="1"/>
</dbReference>
<name>A0ABR3YQ61_9PEZI</name>
<dbReference type="PANTHER" id="PTHR43948">
    <property type="entry name" value="DNAJ HOMOLOG SUBFAMILY B"/>
    <property type="match status" value="1"/>
</dbReference>
<feature type="compositionally biased region" description="Low complexity" evidence="1">
    <location>
        <begin position="123"/>
        <end position="146"/>
    </location>
</feature>
<evidence type="ECO:0000313" key="3">
    <source>
        <dbReference type="EMBL" id="KAL1890455.1"/>
    </source>
</evidence>
<dbReference type="Proteomes" id="UP001583186">
    <property type="component" value="Unassembled WGS sequence"/>
</dbReference>
<evidence type="ECO:0000256" key="1">
    <source>
        <dbReference type="SAM" id="MobiDB-lite"/>
    </source>
</evidence>
<gene>
    <name evidence="3" type="ORF">Sste5346_008284</name>
</gene>
<dbReference type="Pfam" id="PF00226">
    <property type="entry name" value="DnaJ"/>
    <property type="match status" value="1"/>
</dbReference>
<organism evidence="3 4">
    <name type="scientific">Sporothrix stenoceras</name>
    <dbReference type="NCBI Taxonomy" id="5173"/>
    <lineage>
        <taxon>Eukaryota</taxon>
        <taxon>Fungi</taxon>
        <taxon>Dikarya</taxon>
        <taxon>Ascomycota</taxon>
        <taxon>Pezizomycotina</taxon>
        <taxon>Sordariomycetes</taxon>
        <taxon>Sordariomycetidae</taxon>
        <taxon>Ophiostomatales</taxon>
        <taxon>Ophiostomataceae</taxon>
        <taxon>Sporothrix</taxon>
    </lineage>
</organism>
<evidence type="ECO:0000259" key="2">
    <source>
        <dbReference type="PROSITE" id="PS50076"/>
    </source>
</evidence>
<accession>A0ABR3YQ61</accession>
<feature type="compositionally biased region" description="Pro residues" evidence="1">
    <location>
        <begin position="109"/>
        <end position="122"/>
    </location>
</feature>
<feature type="region of interest" description="Disordered" evidence="1">
    <location>
        <begin position="323"/>
        <end position="352"/>
    </location>
</feature>
<dbReference type="PRINTS" id="PR00625">
    <property type="entry name" value="JDOMAIN"/>
</dbReference>
<dbReference type="EMBL" id="JAWCUI010000062">
    <property type="protein sequence ID" value="KAL1890455.1"/>
    <property type="molecule type" value="Genomic_DNA"/>
</dbReference>
<dbReference type="InterPro" id="IPR036869">
    <property type="entry name" value="J_dom_sf"/>
</dbReference>
<dbReference type="CDD" id="cd06257">
    <property type="entry name" value="DnaJ"/>
    <property type="match status" value="1"/>
</dbReference>
<comment type="caution">
    <text evidence="3">The sequence shown here is derived from an EMBL/GenBank/DDBJ whole genome shotgun (WGS) entry which is preliminary data.</text>
</comment>
<dbReference type="SMART" id="SM00271">
    <property type="entry name" value="DnaJ"/>
    <property type="match status" value="1"/>
</dbReference>
<keyword evidence="4" id="KW-1185">Reference proteome</keyword>